<reference evidence="1 2" key="1">
    <citation type="submission" date="2019-04" db="EMBL/GenBank/DDBJ databases">
        <title>Herbidospora sp. NEAU-GS14.nov., a novel actinomycete isolated from soil.</title>
        <authorList>
            <person name="Han L."/>
        </authorList>
    </citation>
    <scope>NUCLEOTIDE SEQUENCE [LARGE SCALE GENOMIC DNA]</scope>
    <source>
        <strain evidence="1 2">NEAU-GS14</strain>
    </source>
</reference>
<dbReference type="RefSeq" id="WP_137245100.1">
    <property type="nucleotide sequence ID" value="NZ_SZQA01000001.1"/>
</dbReference>
<name>A0A4U3MRB8_9ACTN</name>
<evidence type="ECO:0000313" key="1">
    <source>
        <dbReference type="EMBL" id="TKK91412.1"/>
    </source>
</evidence>
<sequence length="494" mass="54587">MTTTTTTRSRTAPRQDPVHDVNAIDAILRELELEFPSRPGKRSDLTIGTLTVPVDLTDAMRVPKGGEGEYIDAQLSQLSGKAVRVGEALIAQAFRGDPVAVAWFMSALCLLTSNRESIRRLHGVGPAVARLRDFCVKADCRVAVADPRFPQQVVQVSGWLQAHVLSTIKTLQEEHVQQLDAIYNPGRSPAKGSKFTPPEIGPLKPDVLKVQLVKQLKAVVQGELSQWQTATGAPADARPLEDIRAVANYIQGWMSDRFPVFALASPDSRYHTGFVYGDMIESTLSKVAGYGGQLGWLRNRGDLVGWDEKWGAPYVAANYNPNREADTKLREELLLEMMDDQEFVPDLIKVVRLTASHSPGRVTRIQPFFRIGVSKVDFIWEQVHTLIHEFMHFLTHQNFHDAAKTIGYRQVLDEGVTELIATVYFKLLVDHARADDRVARAVLGDRPFAEPPASLLSPGYGKAGKDAFMLAKITTLGNVQAAYFLGVMPAIGLQ</sequence>
<comment type="caution">
    <text evidence="1">The sequence shown here is derived from an EMBL/GenBank/DDBJ whole genome shotgun (WGS) entry which is preliminary data.</text>
</comment>
<keyword evidence="2" id="KW-1185">Reference proteome</keyword>
<dbReference type="AlphaFoldDB" id="A0A4U3MRB8"/>
<dbReference type="OrthoDB" id="3534725at2"/>
<proteinExistence type="predicted"/>
<protein>
    <submittedName>
        <fullName evidence="1">Uncharacterized protein</fullName>
    </submittedName>
</protein>
<accession>A0A4U3MRB8</accession>
<evidence type="ECO:0000313" key="2">
    <source>
        <dbReference type="Proteomes" id="UP000308705"/>
    </source>
</evidence>
<dbReference type="EMBL" id="SZQA01000001">
    <property type="protein sequence ID" value="TKK91412.1"/>
    <property type="molecule type" value="Genomic_DNA"/>
</dbReference>
<dbReference type="Proteomes" id="UP000308705">
    <property type="component" value="Unassembled WGS sequence"/>
</dbReference>
<gene>
    <name evidence="1" type="ORF">FDA94_01045</name>
</gene>
<organism evidence="1 2">
    <name type="scientific">Herbidospora galbida</name>
    <dbReference type="NCBI Taxonomy" id="2575442"/>
    <lineage>
        <taxon>Bacteria</taxon>
        <taxon>Bacillati</taxon>
        <taxon>Actinomycetota</taxon>
        <taxon>Actinomycetes</taxon>
        <taxon>Streptosporangiales</taxon>
        <taxon>Streptosporangiaceae</taxon>
        <taxon>Herbidospora</taxon>
    </lineage>
</organism>